<dbReference type="Pfam" id="PF03583">
    <property type="entry name" value="LIP"/>
    <property type="match status" value="1"/>
</dbReference>
<organism evidence="2 3">
    <name type="scientific">Lentzea guizhouensis</name>
    <dbReference type="NCBI Taxonomy" id="1586287"/>
    <lineage>
        <taxon>Bacteria</taxon>
        <taxon>Bacillati</taxon>
        <taxon>Actinomycetota</taxon>
        <taxon>Actinomycetes</taxon>
        <taxon>Pseudonocardiales</taxon>
        <taxon>Pseudonocardiaceae</taxon>
        <taxon>Lentzea</taxon>
    </lineage>
</organism>
<dbReference type="PIRSF" id="PIRSF029171">
    <property type="entry name" value="Esterase_LipA"/>
    <property type="match status" value="1"/>
</dbReference>
<dbReference type="GO" id="GO:0016042">
    <property type="term" value="P:lipid catabolic process"/>
    <property type="evidence" value="ECO:0007669"/>
    <property type="project" value="InterPro"/>
</dbReference>
<evidence type="ECO:0000313" key="2">
    <source>
        <dbReference type="EMBL" id="ANZ39946.1"/>
    </source>
</evidence>
<protein>
    <submittedName>
        <fullName evidence="2">Lipase</fullName>
    </submittedName>
</protein>
<dbReference type="Proteomes" id="UP000093053">
    <property type="component" value="Chromosome"/>
</dbReference>
<dbReference type="SUPFAM" id="SSF53474">
    <property type="entry name" value="alpha/beta-Hydrolases"/>
    <property type="match status" value="1"/>
</dbReference>
<keyword evidence="3" id="KW-1185">Reference proteome</keyword>
<evidence type="ECO:0000256" key="1">
    <source>
        <dbReference type="SAM" id="SignalP"/>
    </source>
</evidence>
<dbReference type="GO" id="GO:0004806">
    <property type="term" value="F:triacylglycerol lipase activity"/>
    <property type="evidence" value="ECO:0007669"/>
    <property type="project" value="InterPro"/>
</dbReference>
<reference evidence="2 3" key="1">
    <citation type="submission" date="2016-07" db="EMBL/GenBank/DDBJ databases">
        <title>Complete genome sequence of the Lentzea guizhouensis DHS C013.</title>
        <authorList>
            <person name="Cao C."/>
        </authorList>
    </citation>
    <scope>NUCLEOTIDE SEQUENCE [LARGE SCALE GENOMIC DNA]</scope>
    <source>
        <strain evidence="2 3">DHS C013</strain>
    </source>
</reference>
<dbReference type="PANTHER" id="PTHR34853:SF1">
    <property type="entry name" value="LIPASE 5"/>
    <property type="match status" value="1"/>
</dbReference>
<accession>A0A1B2HQD6</accession>
<sequence>MQLRTVLAAVLLFAALVTPAHAAAPGDLVSSREVAWHPEPLKLLPAPVQAYDIRYRSTSATGTSTVVSGMVLVSPLPWTNGPRPIVAYAMGTQGMADRCAPSRQLQNGTEVEIAFLAQAMFQGWAVAVTDYEGLGTPGDHTYAVARSEGRALLDVARAATNIPGLSAEAPVGVFGYSQGGQAASAAAEQWKDYAPDVNVVGVAAGGVPADLSAVAKFNDGNAGSGLVFAAAAGYAAAYQELPLDDVLNARGKQVVDQVRDSCVAEIALVAPFTRLNALTTRPDVIQDPLWQKRLKENTLGSVKPAAPVYLYHGTLDELIPFSVGQKLRSQWCSLGADVQWTPLPLAGHITAVSAWGTNAMNWLGDRFAGRGTRPNC</sequence>
<proteinExistence type="predicted"/>
<gene>
    <name evidence="2" type="ORF">BBK82_31790</name>
</gene>
<dbReference type="InterPro" id="IPR029058">
    <property type="entry name" value="AB_hydrolase_fold"/>
</dbReference>
<dbReference type="EMBL" id="CP016793">
    <property type="protein sequence ID" value="ANZ39946.1"/>
    <property type="molecule type" value="Genomic_DNA"/>
</dbReference>
<dbReference type="InterPro" id="IPR005152">
    <property type="entry name" value="Lipase_secreted"/>
</dbReference>
<dbReference type="STRING" id="1586287.BBK82_31790"/>
<feature type="chain" id="PRO_5008538397" evidence="1">
    <location>
        <begin position="23"/>
        <end position="376"/>
    </location>
</feature>
<dbReference type="OrthoDB" id="9798122at2"/>
<keyword evidence="1" id="KW-0732">Signal</keyword>
<name>A0A1B2HQD6_9PSEU</name>
<dbReference type="PANTHER" id="PTHR34853">
    <property type="match status" value="1"/>
</dbReference>
<feature type="signal peptide" evidence="1">
    <location>
        <begin position="1"/>
        <end position="22"/>
    </location>
</feature>
<dbReference type="Gene3D" id="3.40.50.1820">
    <property type="entry name" value="alpha/beta hydrolase"/>
    <property type="match status" value="1"/>
</dbReference>
<dbReference type="AlphaFoldDB" id="A0A1B2HQD6"/>
<dbReference type="KEGG" id="led:BBK82_31790"/>
<dbReference type="RefSeq" id="WP_065918287.1">
    <property type="nucleotide sequence ID" value="NZ_CP016793.1"/>
</dbReference>
<dbReference type="Gene3D" id="1.10.260.130">
    <property type="match status" value="1"/>
</dbReference>
<evidence type="ECO:0000313" key="3">
    <source>
        <dbReference type="Proteomes" id="UP000093053"/>
    </source>
</evidence>